<reference evidence="2 3" key="1">
    <citation type="submission" date="2024-09" db="EMBL/GenBank/DDBJ databases">
        <title>Chromosome-scale assembly of Riccia fluitans.</title>
        <authorList>
            <person name="Paukszto L."/>
            <person name="Sawicki J."/>
            <person name="Karawczyk K."/>
            <person name="Piernik-Szablinska J."/>
            <person name="Szczecinska M."/>
            <person name="Mazdziarz M."/>
        </authorList>
    </citation>
    <scope>NUCLEOTIDE SEQUENCE [LARGE SCALE GENOMIC DNA]</scope>
    <source>
        <strain evidence="2">Rf_01</strain>
        <tissue evidence="2">Aerial parts of the thallus</tissue>
    </source>
</reference>
<proteinExistence type="predicted"/>
<organism evidence="2 3">
    <name type="scientific">Riccia fluitans</name>
    <dbReference type="NCBI Taxonomy" id="41844"/>
    <lineage>
        <taxon>Eukaryota</taxon>
        <taxon>Viridiplantae</taxon>
        <taxon>Streptophyta</taxon>
        <taxon>Embryophyta</taxon>
        <taxon>Marchantiophyta</taxon>
        <taxon>Marchantiopsida</taxon>
        <taxon>Marchantiidae</taxon>
        <taxon>Marchantiales</taxon>
        <taxon>Ricciaceae</taxon>
        <taxon>Riccia</taxon>
    </lineage>
</organism>
<dbReference type="AlphaFoldDB" id="A0ABD1YMN1"/>
<gene>
    <name evidence="2" type="ORF">R1flu_016606</name>
</gene>
<sequence>MVVGFAEGEFVLCLLVRLMKVGAEVLWNFAVFRLKLLLLTMVLGIGWCTTSEDRNVPYLEVVSAVSLRDGVAGVRGDGSHVGKDPQLHMFGSGLQTLAISGRKLKATHDDHVKSPFISFDYPDPGENTPIIDPPTTAPHETASGRMHMDYADPGTHPPGNDDSDEPPIDNPPVPN</sequence>
<dbReference type="Proteomes" id="UP001605036">
    <property type="component" value="Unassembled WGS sequence"/>
</dbReference>
<protein>
    <submittedName>
        <fullName evidence="2">Uncharacterized protein</fullName>
    </submittedName>
</protein>
<comment type="caution">
    <text evidence="2">The sequence shown here is derived from an EMBL/GenBank/DDBJ whole genome shotgun (WGS) entry which is preliminary data.</text>
</comment>
<evidence type="ECO:0000313" key="2">
    <source>
        <dbReference type="EMBL" id="KAL2631920.1"/>
    </source>
</evidence>
<dbReference type="EMBL" id="JBHFFA010000004">
    <property type="protein sequence ID" value="KAL2631920.1"/>
    <property type="molecule type" value="Genomic_DNA"/>
</dbReference>
<evidence type="ECO:0000313" key="3">
    <source>
        <dbReference type="Proteomes" id="UP001605036"/>
    </source>
</evidence>
<evidence type="ECO:0000256" key="1">
    <source>
        <dbReference type="SAM" id="MobiDB-lite"/>
    </source>
</evidence>
<keyword evidence="3" id="KW-1185">Reference proteome</keyword>
<name>A0ABD1YMN1_9MARC</name>
<feature type="region of interest" description="Disordered" evidence="1">
    <location>
        <begin position="115"/>
        <end position="175"/>
    </location>
</feature>
<accession>A0ABD1YMN1</accession>